<organism evidence="2 3">
    <name type="scientific">Gordonia hirsuta DSM 44140 = NBRC 16056</name>
    <dbReference type="NCBI Taxonomy" id="1121927"/>
    <lineage>
        <taxon>Bacteria</taxon>
        <taxon>Bacillati</taxon>
        <taxon>Actinomycetota</taxon>
        <taxon>Actinomycetes</taxon>
        <taxon>Mycobacteriales</taxon>
        <taxon>Gordoniaceae</taxon>
        <taxon>Gordonia</taxon>
    </lineage>
</organism>
<feature type="signal peptide" evidence="1">
    <location>
        <begin position="1"/>
        <end position="30"/>
    </location>
</feature>
<dbReference type="OrthoDB" id="1188001at2"/>
<dbReference type="Pfam" id="PF13350">
    <property type="entry name" value="Y_phosphatase3"/>
    <property type="match status" value="1"/>
</dbReference>
<dbReference type="InterPro" id="IPR026893">
    <property type="entry name" value="Tyr/Ser_Pase_IphP-type"/>
</dbReference>
<keyword evidence="3" id="KW-1185">Reference proteome</keyword>
<feature type="chain" id="PRO_5003980281" evidence="1">
    <location>
        <begin position="31"/>
        <end position="171"/>
    </location>
</feature>
<dbReference type="STRING" id="1121927.GOHSU_42_00300"/>
<dbReference type="Proteomes" id="UP000053405">
    <property type="component" value="Unassembled WGS sequence"/>
</dbReference>
<dbReference type="Gene3D" id="3.90.190.10">
    <property type="entry name" value="Protein tyrosine phosphatase superfamily"/>
    <property type="match status" value="1"/>
</dbReference>
<evidence type="ECO:0000313" key="3">
    <source>
        <dbReference type="Proteomes" id="UP000053405"/>
    </source>
</evidence>
<proteinExistence type="predicted"/>
<dbReference type="SUPFAM" id="SSF52799">
    <property type="entry name" value="(Phosphotyrosine protein) phosphatases II"/>
    <property type="match status" value="1"/>
</dbReference>
<dbReference type="EMBL" id="BANT01000042">
    <property type="protein sequence ID" value="GAC58538.1"/>
    <property type="molecule type" value="Genomic_DNA"/>
</dbReference>
<dbReference type="RefSeq" id="WP_005942885.1">
    <property type="nucleotide sequence ID" value="NZ_ATVK01000060.1"/>
</dbReference>
<dbReference type="AlphaFoldDB" id="L7LES5"/>
<keyword evidence="1" id="KW-0732">Signal</keyword>
<dbReference type="eggNOG" id="COG2365">
    <property type="taxonomic scope" value="Bacteria"/>
</dbReference>
<reference evidence="2 3" key="1">
    <citation type="submission" date="2012-12" db="EMBL/GenBank/DDBJ databases">
        <title>Whole genome shotgun sequence of Gordonia hirsuta NBRC 16056.</title>
        <authorList>
            <person name="Isaki-Nakamura S."/>
            <person name="Hosoyama A."/>
            <person name="Tsuchikane K."/>
            <person name="Katsumata H."/>
            <person name="Baba S."/>
            <person name="Yamazaki S."/>
            <person name="Fujita N."/>
        </authorList>
    </citation>
    <scope>NUCLEOTIDE SEQUENCE [LARGE SCALE GENOMIC DNA]</scope>
    <source>
        <strain evidence="2 3">NBRC 16056</strain>
    </source>
</reference>
<protein>
    <submittedName>
        <fullName evidence="2">Uncharacterized protein</fullName>
    </submittedName>
</protein>
<gene>
    <name evidence="2" type="ORF">GOHSU_42_00300</name>
</gene>
<comment type="caution">
    <text evidence="2">The sequence shown here is derived from an EMBL/GenBank/DDBJ whole genome shotgun (WGS) entry which is preliminary data.</text>
</comment>
<evidence type="ECO:0000313" key="2">
    <source>
        <dbReference type="EMBL" id="GAC58538.1"/>
    </source>
</evidence>
<dbReference type="InterPro" id="IPR029021">
    <property type="entry name" value="Prot-tyrosine_phosphatase-like"/>
</dbReference>
<sequence length="171" mass="18198">MQTFWDDAARRVSVLAAAFAVGLLPVAVDAAPARAVPQTQQDAARAQHVTVGGVYGARTFGNYRTAEGRNVTDRVIRSGDLQNLNDSGLATLRSRQVSSIVDLRTGVETAVKPNRVVPGARLHHFDVMGLAPLAGSADFPGMYRTFVDNPAAREALGDRNRARACGDADVI</sequence>
<evidence type="ECO:0000256" key="1">
    <source>
        <dbReference type="SAM" id="SignalP"/>
    </source>
</evidence>
<accession>L7LES5</accession>
<dbReference type="GO" id="GO:0004721">
    <property type="term" value="F:phosphoprotein phosphatase activity"/>
    <property type="evidence" value="ECO:0007669"/>
    <property type="project" value="InterPro"/>
</dbReference>
<name>L7LES5_9ACTN</name>